<comment type="subcellular location">
    <subcellularLocation>
        <location evidence="1">Membrane</location>
        <topology evidence="1">Multi-pass membrane protein</topology>
    </subcellularLocation>
</comment>
<keyword evidence="2 6" id="KW-0813">Transport</keyword>
<comment type="caution">
    <text evidence="8">The sequence shown here is derived from an EMBL/GenBank/DDBJ whole genome shotgun (WGS) entry which is preliminary data.</text>
</comment>
<dbReference type="EMBL" id="JBHSWB010000001">
    <property type="protein sequence ID" value="MFC6659768.1"/>
    <property type="molecule type" value="Genomic_DNA"/>
</dbReference>
<dbReference type="SUPFAM" id="SSF81338">
    <property type="entry name" value="Aquaporin-like"/>
    <property type="match status" value="1"/>
</dbReference>
<dbReference type="PANTHER" id="PTHR45724:SF13">
    <property type="entry name" value="AQUAPORIN NIP1-1-RELATED"/>
    <property type="match status" value="1"/>
</dbReference>
<dbReference type="InterPro" id="IPR034294">
    <property type="entry name" value="Aquaporin_transptr"/>
</dbReference>
<evidence type="ECO:0000256" key="1">
    <source>
        <dbReference type="ARBA" id="ARBA00004141"/>
    </source>
</evidence>
<dbReference type="PANTHER" id="PTHR45724">
    <property type="entry name" value="AQUAPORIN NIP2-1"/>
    <property type="match status" value="1"/>
</dbReference>
<evidence type="ECO:0000256" key="5">
    <source>
        <dbReference type="ARBA" id="ARBA00023136"/>
    </source>
</evidence>
<keyword evidence="4 7" id="KW-1133">Transmembrane helix</keyword>
<dbReference type="PRINTS" id="PR00783">
    <property type="entry name" value="MINTRINSICP"/>
</dbReference>
<dbReference type="Pfam" id="PF00230">
    <property type="entry name" value="MIP"/>
    <property type="match status" value="1"/>
</dbReference>
<name>A0ABW1ZH20_9DEIO</name>
<feature type="transmembrane region" description="Helical" evidence="7">
    <location>
        <begin position="124"/>
        <end position="148"/>
    </location>
</feature>
<dbReference type="InterPro" id="IPR023271">
    <property type="entry name" value="Aquaporin-like"/>
</dbReference>
<reference evidence="9" key="1">
    <citation type="journal article" date="2019" name="Int. J. Syst. Evol. Microbiol.">
        <title>The Global Catalogue of Microorganisms (GCM) 10K type strain sequencing project: providing services to taxonomists for standard genome sequencing and annotation.</title>
        <authorList>
            <consortium name="The Broad Institute Genomics Platform"/>
            <consortium name="The Broad Institute Genome Sequencing Center for Infectious Disease"/>
            <person name="Wu L."/>
            <person name="Ma J."/>
        </authorList>
    </citation>
    <scope>NUCLEOTIDE SEQUENCE [LARGE SCALE GENOMIC DNA]</scope>
    <source>
        <strain evidence="9">CCUG 63830</strain>
    </source>
</reference>
<proteinExistence type="inferred from homology"/>
<organism evidence="8 9">
    <name type="scientific">Deinococcus multiflagellatus</name>
    <dbReference type="NCBI Taxonomy" id="1656887"/>
    <lineage>
        <taxon>Bacteria</taxon>
        <taxon>Thermotogati</taxon>
        <taxon>Deinococcota</taxon>
        <taxon>Deinococci</taxon>
        <taxon>Deinococcales</taxon>
        <taxon>Deinococcaceae</taxon>
        <taxon>Deinococcus</taxon>
    </lineage>
</organism>
<dbReference type="InterPro" id="IPR000425">
    <property type="entry name" value="MIP"/>
</dbReference>
<gene>
    <name evidence="8" type="ORF">ACFP90_04860</name>
</gene>
<dbReference type="RefSeq" id="WP_224603712.1">
    <property type="nucleotide sequence ID" value="NZ_JAIQXV010000001.1"/>
</dbReference>
<accession>A0ABW1ZH20</accession>
<sequence>MPGLSACPDHPAPPLGPALLAEGLGTFVLTLMTVAAAALAQGHLLPDLVAHALTPALVILTMIFTLGDLSGAHFNPVVTLAFALRGAFPWGRVLPYVGAQFAASAAAAALLRTVTPLPHPTERVLAAGATLLEVGATFFLLTVILGVAHRNQTLKVSAGLIVGTAVGLDHLLTNPLSAVAMNPAKSFGPALLRADLAGSWPHLLGPLAGALLALAFTRLTRDPANAQECEAAQGRDRFQ</sequence>
<evidence type="ECO:0000256" key="6">
    <source>
        <dbReference type="RuleBase" id="RU000477"/>
    </source>
</evidence>
<protein>
    <submittedName>
        <fullName evidence="8">MIP/aquaporin family protein</fullName>
    </submittedName>
</protein>
<dbReference type="Gene3D" id="1.20.1080.10">
    <property type="entry name" value="Glycerol uptake facilitator protein"/>
    <property type="match status" value="1"/>
</dbReference>
<evidence type="ECO:0000313" key="9">
    <source>
        <dbReference type="Proteomes" id="UP001596317"/>
    </source>
</evidence>
<evidence type="ECO:0000256" key="2">
    <source>
        <dbReference type="ARBA" id="ARBA00022448"/>
    </source>
</evidence>
<keyword evidence="5 7" id="KW-0472">Membrane</keyword>
<comment type="similarity">
    <text evidence="6">Belongs to the MIP/aquaporin (TC 1.A.8) family.</text>
</comment>
<keyword evidence="9" id="KW-1185">Reference proteome</keyword>
<evidence type="ECO:0000256" key="3">
    <source>
        <dbReference type="ARBA" id="ARBA00022692"/>
    </source>
</evidence>
<feature type="transmembrane region" description="Helical" evidence="7">
    <location>
        <begin position="20"/>
        <end position="40"/>
    </location>
</feature>
<keyword evidence="3 6" id="KW-0812">Transmembrane</keyword>
<feature type="transmembrane region" description="Helical" evidence="7">
    <location>
        <begin position="199"/>
        <end position="217"/>
    </location>
</feature>
<evidence type="ECO:0000256" key="4">
    <source>
        <dbReference type="ARBA" id="ARBA00022989"/>
    </source>
</evidence>
<dbReference type="Proteomes" id="UP001596317">
    <property type="component" value="Unassembled WGS sequence"/>
</dbReference>
<evidence type="ECO:0000256" key="7">
    <source>
        <dbReference type="SAM" id="Phobius"/>
    </source>
</evidence>
<evidence type="ECO:0000313" key="8">
    <source>
        <dbReference type="EMBL" id="MFC6659768.1"/>
    </source>
</evidence>
<feature type="transmembrane region" description="Helical" evidence="7">
    <location>
        <begin position="52"/>
        <end position="73"/>
    </location>
</feature>